<dbReference type="AlphaFoldDB" id="W4Q6X7"/>
<reference evidence="7" key="1">
    <citation type="journal article" date="2014" name="Genome Announc.">
        <title>Draft Genome Sequences of Three Alkaliphilic Bacillus Strains, Bacillus wakoensis JCM 9140T, Bacillus akibai JCM 9157T, and Bacillus hemicellulosilyticus JCM 9152T.</title>
        <authorList>
            <person name="Yuki M."/>
            <person name="Oshima K."/>
            <person name="Suda W."/>
            <person name="Oshida Y."/>
            <person name="Kitamura K."/>
            <person name="Iida T."/>
            <person name="Hattori M."/>
            <person name="Ohkuma M."/>
        </authorList>
    </citation>
    <scope>NUCLEOTIDE SEQUENCE [LARGE SCALE GENOMIC DNA]</scope>
    <source>
        <strain evidence="7">JCM 9140</strain>
    </source>
</reference>
<evidence type="ECO:0000313" key="7">
    <source>
        <dbReference type="EMBL" id="GAE27725.1"/>
    </source>
</evidence>
<dbReference type="Gene3D" id="1.10.1740.10">
    <property type="match status" value="1"/>
</dbReference>
<dbReference type="Gene3D" id="1.10.10.10">
    <property type="entry name" value="Winged helix-like DNA-binding domain superfamily/Winged helix DNA-binding domain"/>
    <property type="match status" value="1"/>
</dbReference>
<dbReference type="Pfam" id="PF04542">
    <property type="entry name" value="Sigma70_r2"/>
    <property type="match status" value="1"/>
</dbReference>
<feature type="domain" description="RNA polymerase sigma factor 70 region 4 type 2" evidence="6">
    <location>
        <begin position="123"/>
        <end position="173"/>
    </location>
</feature>
<dbReference type="PANTHER" id="PTHR43133">
    <property type="entry name" value="RNA POLYMERASE ECF-TYPE SIGMA FACTO"/>
    <property type="match status" value="1"/>
</dbReference>
<keyword evidence="3" id="KW-0731">Sigma factor</keyword>
<keyword evidence="2" id="KW-0805">Transcription regulation</keyword>
<evidence type="ECO:0000259" key="5">
    <source>
        <dbReference type="Pfam" id="PF04542"/>
    </source>
</evidence>
<comment type="similarity">
    <text evidence="1">Belongs to the sigma-70 factor family. ECF subfamily.</text>
</comment>
<dbReference type="InterPro" id="IPR014284">
    <property type="entry name" value="RNA_pol_sigma-70_dom"/>
</dbReference>
<evidence type="ECO:0000256" key="3">
    <source>
        <dbReference type="ARBA" id="ARBA00023082"/>
    </source>
</evidence>
<protein>
    <submittedName>
        <fullName evidence="7">RNA polymerase sigma-70 factor</fullName>
    </submittedName>
</protein>
<comment type="caution">
    <text evidence="7">The sequence shown here is derived from an EMBL/GenBank/DDBJ whole genome shotgun (WGS) entry which is preliminary data.</text>
</comment>
<dbReference type="InterPro" id="IPR013249">
    <property type="entry name" value="RNA_pol_sigma70_r4_t2"/>
</dbReference>
<evidence type="ECO:0000256" key="1">
    <source>
        <dbReference type="ARBA" id="ARBA00010641"/>
    </source>
</evidence>
<gene>
    <name evidence="7" type="ORF">JCM9140_3882</name>
</gene>
<dbReference type="InterPro" id="IPR036388">
    <property type="entry name" value="WH-like_DNA-bd_sf"/>
</dbReference>
<evidence type="ECO:0000313" key="8">
    <source>
        <dbReference type="Proteomes" id="UP000018890"/>
    </source>
</evidence>
<proteinExistence type="inferred from homology"/>
<dbReference type="InterPro" id="IPR013324">
    <property type="entry name" value="RNA_pol_sigma_r3/r4-like"/>
</dbReference>
<accession>W4Q6X7</accession>
<dbReference type="GO" id="GO:0006352">
    <property type="term" value="P:DNA-templated transcription initiation"/>
    <property type="evidence" value="ECO:0007669"/>
    <property type="project" value="InterPro"/>
</dbReference>
<dbReference type="OrthoDB" id="9794508at2"/>
<feature type="domain" description="RNA polymerase sigma-70 region 2" evidence="5">
    <location>
        <begin position="25"/>
        <end position="89"/>
    </location>
</feature>
<evidence type="ECO:0000256" key="2">
    <source>
        <dbReference type="ARBA" id="ARBA00023015"/>
    </source>
</evidence>
<evidence type="ECO:0000256" key="4">
    <source>
        <dbReference type="ARBA" id="ARBA00023163"/>
    </source>
</evidence>
<dbReference type="Proteomes" id="UP000018890">
    <property type="component" value="Unassembled WGS sequence"/>
</dbReference>
<dbReference type="SUPFAM" id="SSF88946">
    <property type="entry name" value="Sigma2 domain of RNA polymerase sigma factors"/>
    <property type="match status" value="1"/>
</dbReference>
<dbReference type="EMBL" id="BAUT01000062">
    <property type="protein sequence ID" value="GAE27725.1"/>
    <property type="molecule type" value="Genomic_DNA"/>
</dbReference>
<dbReference type="Pfam" id="PF08281">
    <property type="entry name" value="Sigma70_r4_2"/>
    <property type="match status" value="1"/>
</dbReference>
<dbReference type="GO" id="GO:0003677">
    <property type="term" value="F:DNA binding"/>
    <property type="evidence" value="ECO:0007669"/>
    <property type="project" value="InterPro"/>
</dbReference>
<dbReference type="SUPFAM" id="SSF88659">
    <property type="entry name" value="Sigma3 and sigma4 domains of RNA polymerase sigma factors"/>
    <property type="match status" value="1"/>
</dbReference>
<dbReference type="CDD" id="cd06171">
    <property type="entry name" value="Sigma70_r4"/>
    <property type="match status" value="1"/>
</dbReference>
<dbReference type="InterPro" id="IPR013325">
    <property type="entry name" value="RNA_pol_sigma_r2"/>
</dbReference>
<dbReference type="InterPro" id="IPR007627">
    <property type="entry name" value="RNA_pol_sigma70_r2"/>
</dbReference>
<dbReference type="NCBIfam" id="TIGR02937">
    <property type="entry name" value="sigma70-ECF"/>
    <property type="match status" value="1"/>
</dbReference>
<keyword evidence="8" id="KW-1185">Reference proteome</keyword>
<evidence type="ECO:0000259" key="6">
    <source>
        <dbReference type="Pfam" id="PF08281"/>
    </source>
</evidence>
<keyword evidence="4" id="KW-0804">Transcription</keyword>
<dbReference type="PANTHER" id="PTHR43133:SF60">
    <property type="entry name" value="RNA POLYMERASE SIGMA FACTOR SIGV"/>
    <property type="match status" value="1"/>
</dbReference>
<sequence length="184" mass="21967">MTKLEQTAIHDESIEEDREHLINLLMDEHSDEILHLVFTYVNNQTTAEDLTQEIFIKCYEKLHQFNEQSSIKTWLFRIAINHCKDYLKSWHYRKISLHEKIWDSLPSNTKQVDEELIAKTEEERLAHAVIALPVKYREVIYLHYYQELSLVEISKVTAVNLNTIKTRMKRAKELVKDQIIEEVE</sequence>
<dbReference type="STRING" id="1236970.JCM9140_3882"/>
<dbReference type="InterPro" id="IPR039425">
    <property type="entry name" value="RNA_pol_sigma-70-like"/>
</dbReference>
<dbReference type="NCBIfam" id="NF006930">
    <property type="entry name" value="PRK09415.1"/>
    <property type="match status" value="1"/>
</dbReference>
<name>W4Q6X7_9BACI</name>
<dbReference type="GO" id="GO:0016987">
    <property type="term" value="F:sigma factor activity"/>
    <property type="evidence" value="ECO:0007669"/>
    <property type="project" value="UniProtKB-KW"/>
</dbReference>
<dbReference type="RefSeq" id="WP_034749373.1">
    <property type="nucleotide sequence ID" value="NZ_BAUT01000062.1"/>
</dbReference>
<organism evidence="7 8">
    <name type="scientific">Halalkalibacter wakoensis JCM 9140</name>
    <dbReference type="NCBI Taxonomy" id="1236970"/>
    <lineage>
        <taxon>Bacteria</taxon>
        <taxon>Bacillati</taxon>
        <taxon>Bacillota</taxon>
        <taxon>Bacilli</taxon>
        <taxon>Bacillales</taxon>
        <taxon>Bacillaceae</taxon>
        <taxon>Halalkalibacter</taxon>
    </lineage>
</organism>